<sequence>MAIAVGEGVKNQLWAATANGVTSGTYYEGIGVSDAATGLANDKEMANKPWQWTENELDGHVL</sequence>
<reference evidence="1 2" key="1">
    <citation type="submission" date="2021-11" db="EMBL/GenBank/DDBJ databases">
        <title>Black yeast isolated from Biological Soil Crust.</title>
        <authorList>
            <person name="Kurbessoian T."/>
        </authorList>
    </citation>
    <scope>NUCLEOTIDE SEQUENCE [LARGE SCALE GENOMIC DNA]</scope>
    <source>
        <strain evidence="1 2">CCFEE 5522</strain>
    </source>
</reference>
<keyword evidence="2" id="KW-1185">Reference proteome</keyword>
<name>A0AAV9JU39_9PEZI</name>
<evidence type="ECO:0000313" key="1">
    <source>
        <dbReference type="EMBL" id="KAK4548591.1"/>
    </source>
</evidence>
<organism evidence="1 2">
    <name type="scientific">Oleoguttula mirabilis</name>
    <dbReference type="NCBI Taxonomy" id="1507867"/>
    <lineage>
        <taxon>Eukaryota</taxon>
        <taxon>Fungi</taxon>
        <taxon>Dikarya</taxon>
        <taxon>Ascomycota</taxon>
        <taxon>Pezizomycotina</taxon>
        <taxon>Dothideomycetes</taxon>
        <taxon>Dothideomycetidae</taxon>
        <taxon>Mycosphaerellales</taxon>
        <taxon>Teratosphaeriaceae</taxon>
        <taxon>Oleoguttula</taxon>
    </lineage>
</organism>
<comment type="caution">
    <text evidence="1">The sequence shown here is derived from an EMBL/GenBank/DDBJ whole genome shotgun (WGS) entry which is preliminary data.</text>
</comment>
<accession>A0AAV9JU39</accession>
<dbReference type="AlphaFoldDB" id="A0AAV9JU39"/>
<evidence type="ECO:0000313" key="2">
    <source>
        <dbReference type="Proteomes" id="UP001324427"/>
    </source>
</evidence>
<dbReference type="Proteomes" id="UP001324427">
    <property type="component" value="Unassembled WGS sequence"/>
</dbReference>
<proteinExistence type="predicted"/>
<gene>
    <name evidence="1" type="ORF">LTR36_009501</name>
</gene>
<dbReference type="EMBL" id="JAVFHQ010000007">
    <property type="protein sequence ID" value="KAK4548591.1"/>
    <property type="molecule type" value="Genomic_DNA"/>
</dbReference>
<protein>
    <submittedName>
        <fullName evidence="1">Uncharacterized protein</fullName>
    </submittedName>
</protein>